<protein>
    <recommendedName>
        <fullName evidence="5">Glutathione S-transferase</fullName>
    </recommendedName>
</protein>
<reference evidence="3" key="2">
    <citation type="journal article" date="2023" name="IMA Fungus">
        <title>Comparative genomic study of the Penicillium genus elucidates a diverse pangenome and 15 lateral gene transfer events.</title>
        <authorList>
            <person name="Petersen C."/>
            <person name="Sorensen T."/>
            <person name="Nielsen M.R."/>
            <person name="Sondergaard T.E."/>
            <person name="Sorensen J.L."/>
            <person name="Fitzpatrick D.A."/>
            <person name="Frisvad J.C."/>
            <person name="Nielsen K.L."/>
        </authorList>
    </citation>
    <scope>NUCLEOTIDE SEQUENCE</scope>
    <source>
        <strain evidence="3">IBT 16125</strain>
    </source>
</reference>
<dbReference type="InterPro" id="IPR010987">
    <property type="entry name" value="Glutathione-S-Trfase_C-like"/>
</dbReference>
<evidence type="ECO:0000259" key="1">
    <source>
        <dbReference type="PROSITE" id="PS50404"/>
    </source>
</evidence>
<dbReference type="EMBL" id="JAPVEA010000002">
    <property type="protein sequence ID" value="KAJ5461207.1"/>
    <property type="molecule type" value="Genomic_DNA"/>
</dbReference>
<dbReference type="SUPFAM" id="SSF52833">
    <property type="entry name" value="Thioredoxin-like"/>
    <property type="match status" value="1"/>
</dbReference>
<dbReference type="PROSITE" id="PS50405">
    <property type="entry name" value="GST_CTER"/>
    <property type="match status" value="1"/>
</dbReference>
<dbReference type="Gene3D" id="3.40.30.10">
    <property type="entry name" value="Glutaredoxin"/>
    <property type="match status" value="1"/>
</dbReference>
<evidence type="ECO:0000313" key="4">
    <source>
        <dbReference type="Proteomes" id="UP001213681"/>
    </source>
</evidence>
<dbReference type="InterPro" id="IPR004045">
    <property type="entry name" value="Glutathione_S-Trfase_N"/>
</dbReference>
<dbReference type="GeneID" id="81596385"/>
<dbReference type="Proteomes" id="UP001213681">
    <property type="component" value="Unassembled WGS sequence"/>
</dbReference>
<accession>A0AAD6CFS5</accession>
<feature type="domain" description="GST N-terminal" evidence="1">
    <location>
        <begin position="2"/>
        <end position="82"/>
    </location>
</feature>
<dbReference type="Pfam" id="PF14497">
    <property type="entry name" value="GST_C_3"/>
    <property type="match status" value="1"/>
</dbReference>
<dbReference type="SFLD" id="SFLDS00019">
    <property type="entry name" value="Glutathione_Transferase_(cytos"/>
    <property type="match status" value="1"/>
</dbReference>
<comment type="caution">
    <text evidence="3">The sequence shown here is derived from an EMBL/GenBank/DDBJ whole genome shotgun (WGS) entry which is preliminary data.</text>
</comment>
<keyword evidence="4" id="KW-1185">Reference proteome</keyword>
<dbReference type="GO" id="GO:0006749">
    <property type="term" value="P:glutathione metabolic process"/>
    <property type="evidence" value="ECO:0007669"/>
    <property type="project" value="TreeGrafter"/>
</dbReference>
<dbReference type="PANTHER" id="PTHR11571:SF150">
    <property type="entry name" value="GLUTATHIONE S-TRANSFERASE"/>
    <property type="match status" value="1"/>
</dbReference>
<dbReference type="InterPro" id="IPR036249">
    <property type="entry name" value="Thioredoxin-like_sf"/>
</dbReference>
<dbReference type="GO" id="GO:0004364">
    <property type="term" value="F:glutathione transferase activity"/>
    <property type="evidence" value="ECO:0007669"/>
    <property type="project" value="TreeGrafter"/>
</dbReference>
<evidence type="ECO:0000259" key="2">
    <source>
        <dbReference type="PROSITE" id="PS50405"/>
    </source>
</evidence>
<dbReference type="SUPFAM" id="SSF47616">
    <property type="entry name" value="GST C-terminal domain-like"/>
    <property type="match status" value="1"/>
</dbReference>
<name>A0AAD6CFS5_9EURO</name>
<gene>
    <name evidence="3" type="ORF">N7458_002759</name>
</gene>
<proteinExistence type="predicted"/>
<evidence type="ECO:0008006" key="5">
    <source>
        <dbReference type="Google" id="ProtNLM"/>
    </source>
</evidence>
<dbReference type="InterPro" id="IPR036282">
    <property type="entry name" value="Glutathione-S-Trfase_C_sf"/>
</dbReference>
<dbReference type="InterPro" id="IPR004046">
    <property type="entry name" value="GST_C"/>
</dbReference>
<reference evidence="3" key="1">
    <citation type="submission" date="2022-12" db="EMBL/GenBank/DDBJ databases">
        <authorList>
            <person name="Petersen C."/>
        </authorList>
    </citation>
    <scope>NUCLEOTIDE SEQUENCE</scope>
    <source>
        <strain evidence="3">IBT 16125</strain>
    </source>
</reference>
<dbReference type="AlphaFoldDB" id="A0AAD6CFS5"/>
<dbReference type="PANTHER" id="PTHR11571">
    <property type="entry name" value="GLUTATHIONE S-TRANSFERASE"/>
    <property type="match status" value="1"/>
</dbReference>
<dbReference type="RefSeq" id="XP_056770249.1">
    <property type="nucleotide sequence ID" value="XM_056906142.1"/>
</dbReference>
<dbReference type="Gene3D" id="1.20.1050.10">
    <property type="match status" value="1"/>
</dbReference>
<dbReference type="PROSITE" id="PS50404">
    <property type="entry name" value="GST_NTER"/>
    <property type="match status" value="1"/>
</dbReference>
<feature type="domain" description="GST C-terminal" evidence="2">
    <location>
        <begin position="84"/>
        <end position="212"/>
    </location>
</feature>
<sequence>MAKYRIYNRRQQGLAETARLILEISGAEYENVYPKDWDKEKGSTPLGQLPVLHVQETTGDWVSIAESHTVERFLAADLGLLGSNPIEAAVLDMYHAAWCDMIAMFMWKVWRVNDEDSKKRGAAEFWDSFPKFLDTHENILASRGPFYGGEKASLPDIYAFTWLNRFISKWVPSPPGSLTEEKYPRLWALWRSIRENDRIKSYIESGRWQLKE</sequence>
<dbReference type="InterPro" id="IPR040079">
    <property type="entry name" value="Glutathione_S-Trfase"/>
</dbReference>
<organism evidence="3 4">
    <name type="scientific">Penicillium daleae</name>
    <dbReference type="NCBI Taxonomy" id="63821"/>
    <lineage>
        <taxon>Eukaryota</taxon>
        <taxon>Fungi</taxon>
        <taxon>Dikarya</taxon>
        <taxon>Ascomycota</taxon>
        <taxon>Pezizomycotina</taxon>
        <taxon>Eurotiomycetes</taxon>
        <taxon>Eurotiomycetidae</taxon>
        <taxon>Eurotiales</taxon>
        <taxon>Aspergillaceae</taxon>
        <taxon>Penicillium</taxon>
    </lineage>
</organism>
<evidence type="ECO:0000313" key="3">
    <source>
        <dbReference type="EMBL" id="KAJ5461207.1"/>
    </source>
</evidence>
<dbReference type="InterPro" id="IPR050213">
    <property type="entry name" value="GST_superfamily"/>
</dbReference>